<keyword evidence="2" id="KW-0732">Signal</keyword>
<name>A0A2N9JL72_9ACTN</name>
<gene>
    <name evidence="3" type="ORF">MPLG2_3750</name>
</gene>
<dbReference type="KEGG" id="mgg:MPLG2_3750"/>
<organism evidence="3 4">
    <name type="scientific">Micropruina glycogenica</name>
    <dbReference type="NCBI Taxonomy" id="75385"/>
    <lineage>
        <taxon>Bacteria</taxon>
        <taxon>Bacillati</taxon>
        <taxon>Actinomycetota</taxon>
        <taxon>Actinomycetes</taxon>
        <taxon>Propionibacteriales</taxon>
        <taxon>Nocardioidaceae</taxon>
        <taxon>Micropruina</taxon>
    </lineage>
</organism>
<evidence type="ECO:0000256" key="2">
    <source>
        <dbReference type="SAM" id="SignalP"/>
    </source>
</evidence>
<evidence type="ECO:0000256" key="1">
    <source>
        <dbReference type="SAM" id="Phobius"/>
    </source>
</evidence>
<protein>
    <submittedName>
        <fullName evidence="3">Uncharacterized protein</fullName>
    </submittedName>
</protein>
<dbReference type="EMBL" id="LT985188">
    <property type="protein sequence ID" value="SPD88780.1"/>
    <property type="molecule type" value="Genomic_DNA"/>
</dbReference>
<feature type="signal peptide" evidence="2">
    <location>
        <begin position="1"/>
        <end position="19"/>
    </location>
</feature>
<keyword evidence="1" id="KW-1133">Transmembrane helix</keyword>
<sequence length="383" mass="40759">MRWLRALAALVVVVSLASAAHVTYAFVQPVSGPDRVAAQVAWLDRAIDDGAPQRMQALFPEGAFFTQVLTGLAAASVDDEPTVAAMLAASAEPSVKDGFGTIAALDGGTFYRGWRLLLLAEQARLTGQGHRELLAEADAVRHALDAAATGVPPSYPEQYWPCDAVVAMAAVLRAHEAAHQPLHPVAVADWRTKLNRLRDPASGLLGHQIDVFGHVLEGPRGSSQTIIQAYWPDIDPQGAAEQWQRFTGLFLVREWGLVGVREHPIGTDAAGDVDSGPLIAGVSASASAVTLAAARRNGDADLAATLDHEAEYLGLPLEWSGERRFAFGLLPVGDAFVAWARGVPLKPVPSPVTPQPQWWVHALALLLPGVLGALLVTTVRRSR</sequence>
<dbReference type="AlphaFoldDB" id="A0A2N9JL72"/>
<dbReference type="Proteomes" id="UP000238164">
    <property type="component" value="Chromosome 1"/>
</dbReference>
<feature type="transmembrane region" description="Helical" evidence="1">
    <location>
        <begin position="358"/>
        <end position="379"/>
    </location>
</feature>
<dbReference type="OrthoDB" id="871494at2"/>
<accession>A0A2N9JL72</accession>
<keyword evidence="1" id="KW-0472">Membrane</keyword>
<dbReference type="RefSeq" id="WP_105187210.1">
    <property type="nucleotide sequence ID" value="NZ_BAAAGO010000037.1"/>
</dbReference>
<proteinExistence type="predicted"/>
<evidence type="ECO:0000313" key="4">
    <source>
        <dbReference type="Proteomes" id="UP000238164"/>
    </source>
</evidence>
<keyword evidence="4" id="KW-1185">Reference proteome</keyword>
<feature type="chain" id="PRO_5014647232" evidence="2">
    <location>
        <begin position="20"/>
        <end position="383"/>
    </location>
</feature>
<reference evidence="3 4" key="1">
    <citation type="submission" date="2018-02" db="EMBL/GenBank/DDBJ databases">
        <authorList>
            <person name="Cohen D.B."/>
            <person name="Kent A.D."/>
        </authorList>
    </citation>
    <scope>NUCLEOTIDE SEQUENCE [LARGE SCALE GENOMIC DNA]</scope>
    <source>
        <strain evidence="3">1</strain>
    </source>
</reference>
<keyword evidence="1" id="KW-0812">Transmembrane</keyword>
<evidence type="ECO:0000313" key="3">
    <source>
        <dbReference type="EMBL" id="SPD88780.1"/>
    </source>
</evidence>